<evidence type="ECO:0000313" key="2">
    <source>
        <dbReference type="EMBL" id="KAK8836171.1"/>
    </source>
</evidence>
<dbReference type="EMBL" id="JAPFFF010000067">
    <property type="protein sequence ID" value="KAK8836171.1"/>
    <property type="molecule type" value="Genomic_DNA"/>
</dbReference>
<organism evidence="1 3">
    <name type="scientific">Tritrichomonas musculus</name>
    <dbReference type="NCBI Taxonomy" id="1915356"/>
    <lineage>
        <taxon>Eukaryota</taxon>
        <taxon>Metamonada</taxon>
        <taxon>Parabasalia</taxon>
        <taxon>Tritrichomonadida</taxon>
        <taxon>Tritrichomonadidae</taxon>
        <taxon>Tritrichomonas</taxon>
    </lineage>
</organism>
<name>A0ABR2GMX9_9EUKA</name>
<accession>A0ABR2GMX9</accession>
<protein>
    <recommendedName>
        <fullName evidence="4">DUF3447 domain-containing protein</fullName>
    </recommendedName>
</protein>
<comment type="caution">
    <text evidence="1">The sequence shown here is derived from an EMBL/GenBank/DDBJ whole genome shotgun (WGS) entry which is preliminary data.</text>
</comment>
<reference evidence="1 3" key="1">
    <citation type="submission" date="2024-04" db="EMBL/GenBank/DDBJ databases">
        <title>Tritrichomonas musculus Genome.</title>
        <authorList>
            <person name="Alves-Ferreira E."/>
            <person name="Grigg M."/>
            <person name="Lorenzi H."/>
            <person name="Galac M."/>
        </authorList>
    </citation>
    <scope>NUCLEOTIDE SEQUENCE [LARGE SCALE GENOMIC DNA]</scope>
    <source>
        <strain evidence="1 3">EAF2021</strain>
    </source>
</reference>
<dbReference type="Proteomes" id="UP001470230">
    <property type="component" value="Unassembled WGS sequence"/>
</dbReference>
<evidence type="ECO:0000313" key="3">
    <source>
        <dbReference type="Proteomes" id="UP001470230"/>
    </source>
</evidence>
<evidence type="ECO:0000313" key="1">
    <source>
        <dbReference type="EMBL" id="KAK8835254.1"/>
    </source>
</evidence>
<dbReference type="EMBL" id="JAPFFF010000203">
    <property type="protein sequence ID" value="KAK8835254.1"/>
    <property type="molecule type" value="Genomic_DNA"/>
</dbReference>
<sequence length="391" mass="47097">MESYIADKKKLYTAILEFLENSDENLDDTANDIYFERLSPIEDCENMKDFLRIIKNISDEHHRDTNFITRTKQLLLHYKQQIKQTLSNEEIFNLFADNKLLVHFLLTNDIIKMTDKICYEMMNKYESEDNRYCHFFYTELEQFLGEEKMKSVKNELLDKSEIIFDNYDLKRQEGENDSYICAMIRNDSVEEFISYVTRSNYSLSSKITPSIFETNSFLIEKNEMTLIEYSAFFGSIQIFQYLMMNKVELKPSLWLYVIHSNNADLFHILETNKVCPPEFEKENEKELNKSNNKYLRILIESIKCHHNDFANYIQNTFLFQEEKDPKRDETIIFNCIKYHNYYFFETETIKDYGFFGLSIYKYKELFNLLLKEKEEENKSKIIQISNIFMKN</sequence>
<keyword evidence="3" id="KW-1185">Reference proteome</keyword>
<evidence type="ECO:0008006" key="4">
    <source>
        <dbReference type="Google" id="ProtNLM"/>
    </source>
</evidence>
<gene>
    <name evidence="1" type="ORF">M9Y10_017039</name>
    <name evidence="2" type="ORF">M9Y10_039802</name>
</gene>
<proteinExistence type="predicted"/>